<organism evidence="3 4">
    <name type="scientific">Chitinilyticum piscinae</name>
    <dbReference type="NCBI Taxonomy" id="2866724"/>
    <lineage>
        <taxon>Bacteria</taxon>
        <taxon>Pseudomonadati</taxon>
        <taxon>Pseudomonadota</taxon>
        <taxon>Betaproteobacteria</taxon>
        <taxon>Neisseriales</taxon>
        <taxon>Chitinibacteraceae</taxon>
        <taxon>Chitinilyticum</taxon>
    </lineage>
</organism>
<evidence type="ECO:0000313" key="3">
    <source>
        <dbReference type="EMBL" id="MBE9609894.1"/>
    </source>
</evidence>
<dbReference type="AlphaFoldDB" id="A0A8J7KF38"/>
<dbReference type="SUPFAM" id="SSF69786">
    <property type="entry name" value="YggU-like"/>
    <property type="match status" value="1"/>
</dbReference>
<dbReference type="EMBL" id="JADFUA010000006">
    <property type="protein sequence ID" value="MBE9609894.1"/>
    <property type="molecule type" value="Genomic_DNA"/>
</dbReference>
<dbReference type="PANTHER" id="PTHR13420">
    <property type="entry name" value="UPF0235 PROTEIN C15ORF40"/>
    <property type="match status" value="1"/>
</dbReference>
<sequence>MSTVHWYRLQGECITLQLHIQPGAKQTAVAGLHGEALKIRLAAPPVDGKANQSLLAWLAEHFAVPLRQVELLSGAGSRQKRVAIHGSKIAPQTLLTP</sequence>
<evidence type="ECO:0000313" key="4">
    <source>
        <dbReference type="Proteomes" id="UP000604481"/>
    </source>
</evidence>
<proteinExistence type="inferred from homology"/>
<evidence type="ECO:0000256" key="2">
    <source>
        <dbReference type="HAMAP-Rule" id="MF_00634"/>
    </source>
</evidence>
<dbReference type="NCBIfam" id="TIGR00251">
    <property type="entry name" value="DUF167 family protein"/>
    <property type="match status" value="1"/>
</dbReference>
<protein>
    <recommendedName>
        <fullName evidence="2">UPF0235 protein INR99_11100</fullName>
    </recommendedName>
</protein>
<dbReference type="InterPro" id="IPR003746">
    <property type="entry name" value="DUF167"/>
</dbReference>
<dbReference type="Gene3D" id="3.30.1200.10">
    <property type="entry name" value="YggU-like"/>
    <property type="match status" value="1"/>
</dbReference>
<reference evidence="3 4" key="1">
    <citation type="submission" date="2020-10" db="EMBL/GenBank/DDBJ databases">
        <title>The genome sequence of Chitinilyticum litopenaei 4Y14.</title>
        <authorList>
            <person name="Liu Y."/>
        </authorList>
    </citation>
    <scope>NUCLEOTIDE SEQUENCE [LARGE SCALE GENOMIC DNA]</scope>
    <source>
        <strain evidence="3 4">4Y14</strain>
    </source>
</reference>
<comment type="similarity">
    <text evidence="1 2">Belongs to the UPF0235 family.</text>
</comment>
<accession>A0A8J7KF38</accession>
<keyword evidence="4" id="KW-1185">Reference proteome</keyword>
<comment type="caution">
    <text evidence="3">The sequence shown here is derived from an EMBL/GenBank/DDBJ whole genome shotgun (WGS) entry which is preliminary data.</text>
</comment>
<name>A0A8J7KF38_9NEIS</name>
<dbReference type="PANTHER" id="PTHR13420:SF7">
    <property type="entry name" value="UPF0235 PROTEIN C15ORF40"/>
    <property type="match status" value="1"/>
</dbReference>
<dbReference type="Pfam" id="PF02594">
    <property type="entry name" value="DUF167"/>
    <property type="match status" value="1"/>
</dbReference>
<dbReference type="Proteomes" id="UP000604481">
    <property type="component" value="Unassembled WGS sequence"/>
</dbReference>
<dbReference type="InterPro" id="IPR036591">
    <property type="entry name" value="YggU-like_sf"/>
</dbReference>
<dbReference type="SMART" id="SM01152">
    <property type="entry name" value="DUF167"/>
    <property type="match status" value="1"/>
</dbReference>
<dbReference type="GO" id="GO:0005737">
    <property type="term" value="C:cytoplasm"/>
    <property type="evidence" value="ECO:0007669"/>
    <property type="project" value="TreeGrafter"/>
</dbReference>
<gene>
    <name evidence="3" type="ORF">INR99_11100</name>
</gene>
<evidence type="ECO:0000256" key="1">
    <source>
        <dbReference type="ARBA" id="ARBA00010364"/>
    </source>
</evidence>
<dbReference type="HAMAP" id="MF_00634">
    <property type="entry name" value="UPF0235"/>
    <property type="match status" value="1"/>
</dbReference>